<dbReference type="NCBIfam" id="TIGR01529">
    <property type="entry name" value="argR_whole"/>
    <property type="match status" value="1"/>
</dbReference>
<comment type="pathway">
    <text evidence="7">Amino-acid biosynthesis; L-arginine biosynthesis [regulation].</text>
</comment>
<evidence type="ECO:0000256" key="4">
    <source>
        <dbReference type="ARBA" id="ARBA00023015"/>
    </source>
</evidence>
<dbReference type="PRINTS" id="PR01467">
    <property type="entry name" value="ARGREPRESSOR"/>
</dbReference>
<dbReference type="InterPro" id="IPR001669">
    <property type="entry name" value="Arg_repress"/>
</dbReference>
<evidence type="ECO:0000313" key="11">
    <source>
        <dbReference type="EMBL" id="MBR0574949.1"/>
    </source>
</evidence>
<dbReference type="InterPro" id="IPR020899">
    <property type="entry name" value="Arg_repress_C"/>
</dbReference>
<feature type="domain" description="Arginine repressor C-terminal" evidence="10">
    <location>
        <begin position="80"/>
        <end position="145"/>
    </location>
</feature>
<reference evidence="11" key="1">
    <citation type="submission" date="2021-04" db="EMBL/GenBank/DDBJ databases">
        <title>Proteiniclasticum sedimins sp. nov., an obligate anaerobic bacterium isolated from anaerobic sludge.</title>
        <authorList>
            <person name="Liu J."/>
        </authorList>
    </citation>
    <scope>NUCLEOTIDE SEQUENCE</scope>
    <source>
        <strain evidence="11">BAD-10</strain>
    </source>
</reference>
<dbReference type="Gene3D" id="1.10.10.10">
    <property type="entry name" value="Winged helix-like DNA-binding domain superfamily/Winged helix DNA-binding domain"/>
    <property type="match status" value="1"/>
</dbReference>
<gene>
    <name evidence="7" type="primary">argR</name>
    <name evidence="11" type="ORF">KCG48_01210</name>
</gene>
<keyword evidence="3 7" id="KW-0963">Cytoplasm</keyword>
<evidence type="ECO:0000256" key="1">
    <source>
        <dbReference type="ARBA" id="ARBA00004496"/>
    </source>
</evidence>
<dbReference type="GO" id="GO:0034618">
    <property type="term" value="F:arginine binding"/>
    <property type="evidence" value="ECO:0007669"/>
    <property type="project" value="InterPro"/>
</dbReference>
<comment type="caution">
    <text evidence="11">The sequence shown here is derived from an EMBL/GenBank/DDBJ whole genome shotgun (WGS) entry which is preliminary data.</text>
</comment>
<dbReference type="HAMAP" id="MF_00173">
    <property type="entry name" value="Arg_repressor"/>
    <property type="match status" value="1"/>
</dbReference>
<evidence type="ECO:0000259" key="10">
    <source>
        <dbReference type="Pfam" id="PF02863"/>
    </source>
</evidence>
<dbReference type="InterPro" id="IPR020900">
    <property type="entry name" value="Arg_repress_DNA-bd"/>
</dbReference>
<evidence type="ECO:0000256" key="2">
    <source>
        <dbReference type="ARBA" id="ARBA00008316"/>
    </source>
</evidence>
<dbReference type="EMBL" id="JAGSCS010000001">
    <property type="protein sequence ID" value="MBR0574949.1"/>
    <property type="molecule type" value="Genomic_DNA"/>
</dbReference>
<dbReference type="InterPro" id="IPR036251">
    <property type="entry name" value="Arg_repress_C_sf"/>
</dbReference>
<dbReference type="GO" id="GO:1900079">
    <property type="term" value="P:regulation of arginine biosynthetic process"/>
    <property type="evidence" value="ECO:0007669"/>
    <property type="project" value="UniProtKB-UniRule"/>
</dbReference>
<dbReference type="Gene3D" id="3.30.1360.40">
    <property type="match status" value="1"/>
</dbReference>
<keyword evidence="7" id="KW-0028">Amino-acid biosynthesis</keyword>
<accession>A0A941HP49</accession>
<comment type="similarity">
    <text evidence="2 7">Belongs to the ArgR family.</text>
</comment>
<dbReference type="SUPFAM" id="SSF46785">
    <property type="entry name" value="Winged helix' DNA-binding domain"/>
    <property type="match status" value="1"/>
</dbReference>
<dbReference type="GO" id="GO:0003700">
    <property type="term" value="F:DNA-binding transcription factor activity"/>
    <property type="evidence" value="ECO:0007669"/>
    <property type="project" value="UniProtKB-UniRule"/>
</dbReference>
<dbReference type="Pfam" id="PF01316">
    <property type="entry name" value="Arg_repressor"/>
    <property type="match status" value="1"/>
</dbReference>
<sequence length="150" mass="16668">MKIDRRSKMLEIIARKDIETQEELAQELRAEGFNVTQATVSRDIKNLQLIKVLSSSGRYKYVANKEENKDTIGKLVTLLSHTILSVENIDKMVVVRTITAAASTAAEAIDQLDLAEIAGTIAGDNTIFMMVRSEEMAVQIVRKISEMVGK</sequence>
<feature type="domain" description="Arginine repressor DNA-binding" evidence="9">
    <location>
        <begin position="2"/>
        <end position="67"/>
    </location>
</feature>
<evidence type="ECO:0000259" key="9">
    <source>
        <dbReference type="Pfam" id="PF01316"/>
    </source>
</evidence>
<dbReference type="Proteomes" id="UP000675379">
    <property type="component" value="Unassembled WGS sequence"/>
</dbReference>
<protein>
    <recommendedName>
        <fullName evidence="7 8">Arginine repressor</fullName>
    </recommendedName>
</protein>
<keyword evidence="5 7" id="KW-0238">DNA-binding</keyword>
<proteinExistence type="inferred from homology"/>
<evidence type="ECO:0000256" key="7">
    <source>
        <dbReference type="HAMAP-Rule" id="MF_00173"/>
    </source>
</evidence>
<dbReference type="InterPro" id="IPR036390">
    <property type="entry name" value="WH_DNA-bd_sf"/>
</dbReference>
<keyword evidence="4 7" id="KW-0805">Transcription regulation</keyword>
<organism evidence="11 12">
    <name type="scientific">Proteiniclasticum sediminis</name>
    <dbReference type="NCBI Taxonomy" id="2804028"/>
    <lineage>
        <taxon>Bacteria</taxon>
        <taxon>Bacillati</taxon>
        <taxon>Bacillota</taxon>
        <taxon>Clostridia</taxon>
        <taxon>Eubacteriales</taxon>
        <taxon>Clostridiaceae</taxon>
        <taxon>Proteiniclasticum</taxon>
    </lineage>
</organism>
<dbReference type="PANTHER" id="PTHR34471">
    <property type="entry name" value="ARGININE REPRESSOR"/>
    <property type="match status" value="1"/>
</dbReference>
<evidence type="ECO:0000256" key="6">
    <source>
        <dbReference type="ARBA" id="ARBA00023163"/>
    </source>
</evidence>
<dbReference type="SUPFAM" id="SSF55252">
    <property type="entry name" value="C-terminal domain of arginine repressor"/>
    <property type="match status" value="1"/>
</dbReference>
<dbReference type="GO" id="GO:0003677">
    <property type="term" value="F:DNA binding"/>
    <property type="evidence" value="ECO:0007669"/>
    <property type="project" value="UniProtKB-KW"/>
</dbReference>
<dbReference type="PANTHER" id="PTHR34471:SF1">
    <property type="entry name" value="ARGININE REPRESSOR"/>
    <property type="match status" value="1"/>
</dbReference>
<dbReference type="InterPro" id="IPR036388">
    <property type="entry name" value="WH-like_DNA-bd_sf"/>
</dbReference>
<keyword evidence="6 7" id="KW-0804">Transcription</keyword>
<dbReference type="Pfam" id="PF02863">
    <property type="entry name" value="Arg_repressor_C"/>
    <property type="match status" value="1"/>
</dbReference>
<comment type="function">
    <text evidence="7">Regulates arginine biosynthesis genes.</text>
</comment>
<keyword evidence="7" id="KW-0678">Repressor</keyword>
<dbReference type="RefSeq" id="WP_211799458.1">
    <property type="nucleotide sequence ID" value="NZ_JAGSCS010000001.1"/>
</dbReference>
<comment type="subcellular location">
    <subcellularLocation>
        <location evidence="1 7">Cytoplasm</location>
    </subcellularLocation>
</comment>
<keyword evidence="7" id="KW-0055">Arginine biosynthesis</keyword>
<dbReference type="GO" id="GO:0005737">
    <property type="term" value="C:cytoplasm"/>
    <property type="evidence" value="ECO:0007669"/>
    <property type="project" value="UniProtKB-SubCell"/>
</dbReference>
<name>A0A941HP49_9CLOT</name>
<dbReference type="AlphaFoldDB" id="A0A941HP49"/>
<evidence type="ECO:0000313" key="12">
    <source>
        <dbReference type="Proteomes" id="UP000675379"/>
    </source>
</evidence>
<evidence type="ECO:0000256" key="5">
    <source>
        <dbReference type="ARBA" id="ARBA00023125"/>
    </source>
</evidence>
<evidence type="ECO:0000256" key="3">
    <source>
        <dbReference type="ARBA" id="ARBA00022490"/>
    </source>
</evidence>
<dbReference type="GO" id="GO:0006526">
    <property type="term" value="P:L-arginine biosynthetic process"/>
    <property type="evidence" value="ECO:0007669"/>
    <property type="project" value="UniProtKB-KW"/>
</dbReference>
<evidence type="ECO:0000256" key="8">
    <source>
        <dbReference type="NCBIfam" id="TIGR01529"/>
    </source>
</evidence>
<dbReference type="NCBIfam" id="NF001680">
    <property type="entry name" value="PRK00441.1"/>
    <property type="match status" value="1"/>
</dbReference>
<dbReference type="GO" id="GO:0051259">
    <property type="term" value="P:protein complex oligomerization"/>
    <property type="evidence" value="ECO:0007669"/>
    <property type="project" value="InterPro"/>
</dbReference>
<keyword evidence="12" id="KW-1185">Reference proteome</keyword>